<feature type="signal peptide" evidence="8">
    <location>
        <begin position="1"/>
        <end position="25"/>
    </location>
</feature>
<keyword evidence="4" id="KW-0564">Palmitate</keyword>
<feature type="chain" id="PRO_5018710499" description="Lipoprotein" evidence="8">
    <location>
        <begin position="26"/>
        <end position="75"/>
    </location>
</feature>
<evidence type="ECO:0000313" key="10">
    <source>
        <dbReference type="Proteomes" id="UP000269265"/>
    </source>
</evidence>
<organism evidence="9 10">
    <name type="scientific">Aquabacterium soli</name>
    <dbReference type="NCBI Taxonomy" id="2493092"/>
    <lineage>
        <taxon>Bacteria</taxon>
        <taxon>Pseudomonadati</taxon>
        <taxon>Pseudomonadota</taxon>
        <taxon>Betaproteobacteria</taxon>
        <taxon>Burkholderiales</taxon>
        <taxon>Aquabacterium</taxon>
    </lineage>
</organism>
<evidence type="ECO:0000256" key="5">
    <source>
        <dbReference type="ARBA" id="ARBA00023237"/>
    </source>
</evidence>
<reference evidence="9 10" key="1">
    <citation type="submission" date="2018-12" db="EMBL/GenBank/DDBJ databases">
        <title>The whole draft genome of Aquabacterium sp. SJQ9.</title>
        <authorList>
            <person name="Sun L."/>
            <person name="Gao X."/>
            <person name="Chen W."/>
            <person name="Huang K."/>
        </authorList>
    </citation>
    <scope>NUCLEOTIDE SEQUENCE [LARGE SCALE GENOMIC DNA]</scope>
    <source>
        <strain evidence="9 10">SJQ9</strain>
    </source>
</reference>
<evidence type="ECO:0000256" key="6">
    <source>
        <dbReference type="ARBA" id="ARBA00023288"/>
    </source>
</evidence>
<keyword evidence="10" id="KW-1185">Reference proteome</keyword>
<feature type="region of interest" description="Disordered" evidence="7">
    <location>
        <begin position="31"/>
        <end position="75"/>
    </location>
</feature>
<sequence length="75" mass="7258">MKGAARRTGQVATLLTVSALLSGLAACGQKGGLYLPDNPPASSRHGSSAAKSATQPATATPAASSATTHPSSAQP</sequence>
<keyword evidence="5" id="KW-0998">Cell outer membrane</keyword>
<evidence type="ECO:0000256" key="7">
    <source>
        <dbReference type="SAM" id="MobiDB-lite"/>
    </source>
</evidence>
<feature type="compositionally biased region" description="Low complexity" evidence="7">
    <location>
        <begin position="47"/>
        <end position="75"/>
    </location>
</feature>
<dbReference type="AlphaFoldDB" id="A0A3R8YPV5"/>
<protein>
    <recommendedName>
        <fullName evidence="11">Lipoprotein</fullName>
    </recommendedName>
</protein>
<gene>
    <name evidence="9" type="ORF">EIP75_06945</name>
</gene>
<dbReference type="RefSeq" id="WP_125242503.1">
    <property type="nucleotide sequence ID" value="NZ_RSED01000004.1"/>
</dbReference>
<keyword evidence="2 8" id="KW-0732">Signal</keyword>
<comment type="subcellular location">
    <subcellularLocation>
        <location evidence="1">Cell outer membrane</location>
        <topology evidence="1">Lipid-anchor</topology>
    </subcellularLocation>
</comment>
<dbReference type="NCBIfam" id="NF047847">
    <property type="entry name" value="SS_mature_LptM"/>
    <property type="match status" value="1"/>
</dbReference>
<dbReference type="Proteomes" id="UP000269265">
    <property type="component" value="Unassembled WGS sequence"/>
</dbReference>
<evidence type="ECO:0000256" key="1">
    <source>
        <dbReference type="ARBA" id="ARBA00004459"/>
    </source>
</evidence>
<dbReference type="EMBL" id="RSED01000004">
    <property type="protein sequence ID" value="RRS05285.1"/>
    <property type="molecule type" value="Genomic_DNA"/>
</dbReference>
<accession>A0A3R8YPV5</accession>
<keyword evidence="6" id="KW-0449">Lipoprotein</keyword>
<proteinExistence type="predicted"/>
<evidence type="ECO:0000256" key="3">
    <source>
        <dbReference type="ARBA" id="ARBA00023136"/>
    </source>
</evidence>
<evidence type="ECO:0000256" key="4">
    <source>
        <dbReference type="ARBA" id="ARBA00023139"/>
    </source>
</evidence>
<evidence type="ECO:0008006" key="11">
    <source>
        <dbReference type="Google" id="ProtNLM"/>
    </source>
</evidence>
<evidence type="ECO:0000256" key="2">
    <source>
        <dbReference type="ARBA" id="ARBA00022729"/>
    </source>
</evidence>
<evidence type="ECO:0000256" key="8">
    <source>
        <dbReference type="SAM" id="SignalP"/>
    </source>
</evidence>
<dbReference type="PROSITE" id="PS51257">
    <property type="entry name" value="PROKAR_LIPOPROTEIN"/>
    <property type="match status" value="1"/>
</dbReference>
<name>A0A3R8YPV5_9BURK</name>
<dbReference type="OrthoDB" id="9035120at2"/>
<dbReference type="Pfam" id="PF13627">
    <property type="entry name" value="LptM_cons"/>
    <property type="match status" value="1"/>
</dbReference>
<keyword evidence="3" id="KW-0472">Membrane</keyword>
<dbReference type="InterPro" id="IPR032831">
    <property type="entry name" value="LptM_cons"/>
</dbReference>
<dbReference type="GO" id="GO:0009279">
    <property type="term" value="C:cell outer membrane"/>
    <property type="evidence" value="ECO:0007669"/>
    <property type="project" value="UniProtKB-SubCell"/>
</dbReference>
<comment type="caution">
    <text evidence="9">The sequence shown here is derived from an EMBL/GenBank/DDBJ whole genome shotgun (WGS) entry which is preliminary data.</text>
</comment>
<evidence type="ECO:0000313" key="9">
    <source>
        <dbReference type="EMBL" id="RRS05285.1"/>
    </source>
</evidence>